<evidence type="ECO:0000313" key="7">
    <source>
        <dbReference type="Proteomes" id="UP001154282"/>
    </source>
</evidence>
<comment type="caution">
    <text evidence="5">The sequence shown here is derived from an EMBL/GenBank/DDBJ whole genome shotgun (WGS) entry which is preliminary data.</text>
</comment>
<dbReference type="GO" id="GO:0033566">
    <property type="term" value="P:gamma-tubulin complex localization"/>
    <property type="evidence" value="ECO:0007669"/>
    <property type="project" value="InterPro"/>
</dbReference>
<gene>
    <name evidence="6" type="ORF">LITE_LOCUS18756</name>
    <name evidence="5" type="ORF">LITE_LOCUS7254</name>
</gene>
<dbReference type="GO" id="GO:0031021">
    <property type="term" value="C:interphase microtubule organizing center"/>
    <property type="evidence" value="ECO:0007669"/>
    <property type="project" value="TreeGrafter"/>
</dbReference>
<keyword evidence="3" id="KW-0963">Cytoplasm</keyword>
<dbReference type="GO" id="GO:0051415">
    <property type="term" value="P:microtubule nucleation by interphase microtubule organizing center"/>
    <property type="evidence" value="ECO:0007669"/>
    <property type="project" value="TreeGrafter"/>
</dbReference>
<keyword evidence="7" id="KW-1185">Reference proteome</keyword>
<dbReference type="Proteomes" id="UP001154282">
    <property type="component" value="Unassembled WGS sequence"/>
</dbReference>
<dbReference type="PANTHER" id="PTHR28520:SF2">
    <property type="entry name" value="MITOTIC-SPINDLE ORGANIZING PROTEIN 1"/>
    <property type="match status" value="1"/>
</dbReference>
<sequence>MSNILDTGLDRHTLSVPIALCDLGLNPEALAAVVKELCTEALSSSPPPPPASSS</sequence>
<dbReference type="GO" id="GO:0000931">
    <property type="term" value="C:gamma-tubulin ring complex"/>
    <property type="evidence" value="ECO:0007669"/>
    <property type="project" value="InterPro"/>
</dbReference>
<dbReference type="Pfam" id="PF12554">
    <property type="entry name" value="MOZART1"/>
    <property type="match status" value="1"/>
</dbReference>
<proteinExistence type="inferred from homology"/>
<comment type="similarity">
    <text evidence="2">Belongs to the MOZART1 family.</text>
</comment>
<evidence type="ECO:0000256" key="1">
    <source>
        <dbReference type="ARBA" id="ARBA00004267"/>
    </source>
</evidence>
<evidence type="ECO:0000313" key="5">
    <source>
        <dbReference type="EMBL" id="CAI0391741.1"/>
    </source>
</evidence>
<evidence type="ECO:0000256" key="2">
    <source>
        <dbReference type="ARBA" id="ARBA00011015"/>
    </source>
</evidence>
<comment type="subcellular location">
    <subcellularLocation>
        <location evidence="1">Cytoplasm</location>
        <location evidence="1">Cytoskeleton</location>
        <location evidence="1">Microtubule organizing center</location>
    </subcellularLocation>
</comment>
<dbReference type="PANTHER" id="PTHR28520">
    <property type="entry name" value="MITOTIC-SPINDLE ORGANIZING PROTEIN 1"/>
    <property type="match status" value="1"/>
</dbReference>
<dbReference type="EMBL" id="CAMGYJ010000003">
    <property type="protein sequence ID" value="CAI0391741.1"/>
    <property type="molecule type" value="Genomic_DNA"/>
</dbReference>
<accession>A0AAV0I299</accession>
<dbReference type="EMBL" id="CAMGYJ010000005">
    <property type="protein sequence ID" value="CAI0421478.1"/>
    <property type="molecule type" value="Genomic_DNA"/>
</dbReference>
<name>A0AAV0I299_9ROSI</name>
<protein>
    <submittedName>
        <fullName evidence="5">Uncharacterized protein</fullName>
    </submittedName>
</protein>
<organism evidence="5 7">
    <name type="scientific">Linum tenue</name>
    <dbReference type="NCBI Taxonomy" id="586396"/>
    <lineage>
        <taxon>Eukaryota</taxon>
        <taxon>Viridiplantae</taxon>
        <taxon>Streptophyta</taxon>
        <taxon>Embryophyta</taxon>
        <taxon>Tracheophyta</taxon>
        <taxon>Spermatophyta</taxon>
        <taxon>Magnoliopsida</taxon>
        <taxon>eudicotyledons</taxon>
        <taxon>Gunneridae</taxon>
        <taxon>Pentapetalae</taxon>
        <taxon>rosids</taxon>
        <taxon>fabids</taxon>
        <taxon>Malpighiales</taxon>
        <taxon>Linaceae</taxon>
        <taxon>Linum</taxon>
    </lineage>
</organism>
<evidence type="ECO:0000256" key="3">
    <source>
        <dbReference type="ARBA" id="ARBA00022490"/>
    </source>
</evidence>
<dbReference type="GO" id="GO:0005819">
    <property type="term" value="C:spindle"/>
    <property type="evidence" value="ECO:0007669"/>
    <property type="project" value="TreeGrafter"/>
</dbReference>
<reference evidence="5" key="1">
    <citation type="submission" date="2022-08" db="EMBL/GenBank/DDBJ databases">
        <authorList>
            <person name="Gutierrez-Valencia J."/>
        </authorList>
    </citation>
    <scope>NUCLEOTIDE SEQUENCE</scope>
</reference>
<keyword evidence="4" id="KW-0206">Cytoskeleton</keyword>
<evidence type="ECO:0000256" key="4">
    <source>
        <dbReference type="ARBA" id="ARBA00023212"/>
    </source>
</evidence>
<dbReference type="GO" id="GO:0090307">
    <property type="term" value="P:mitotic spindle assembly"/>
    <property type="evidence" value="ECO:0007669"/>
    <property type="project" value="TreeGrafter"/>
</dbReference>
<evidence type="ECO:0000313" key="6">
    <source>
        <dbReference type="EMBL" id="CAI0421478.1"/>
    </source>
</evidence>
<dbReference type="AlphaFoldDB" id="A0AAV0I299"/>
<dbReference type="InterPro" id="IPR022214">
    <property type="entry name" value="MZT1"/>
</dbReference>